<dbReference type="InterPro" id="IPR005471">
    <property type="entry name" value="Tscrpt_reg_IclR_N"/>
</dbReference>
<dbReference type="Pfam" id="PF09339">
    <property type="entry name" value="HTH_IclR"/>
    <property type="match status" value="1"/>
</dbReference>
<dbReference type="GO" id="GO:0003700">
    <property type="term" value="F:DNA-binding transcription factor activity"/>
    <property type="evidence" value="ECO:0007669"/>
    <property type="project" value="TreeGrafter"/>
</dbReference>
<dbReference type="PROSITE" id="PS51077">
    <property type="entry name" value="HTH_ICLR"/>
    <property type="match status" value="1"/>
</dbReference>
<organism evidence="6 7">
    <name type="scientific">Mycolicibacterium moriokaense</name>
    <dbReference type="NCBI Taxonomy" id="39691"/>
    <lineage>
        <taxon>Bacteria</taxon>
        <taxon>Bacillati</taxon>
        <taxon>Actinomycetota</taxon>
        <taxon>Actinomycetes</taxon>
        <taxon>Mycobacteriales</taxon>
        <taxon>Mycobacteriaceae</taxon>
        <taxon>Mycolicibacterium</taxon>
    </lineage>
</organism>
<dbReference type="Gene3D" id="3.30.450.40">
    <property type="match status" value="1"/>
</dbReference>
<protein>
    <submittedName>
        <fullName evidence="6">IclR family transcriptional regulator</fullName>
    </submittedName>
</protein>
<dbReference type="AlphaFoldDB" id="A0AAD1HHT5"/>
<keyword evidence="1" id="KW-0805">Transcription regulation</keyword>
<gene>
    <name evidence="6" type="ORF">MMOR_58950</name>
</gene>
<proteinExistence type="predicted"/>
<evidence type="ECO:0000256" key="3">
    <source>
        <dbReference type="ARBA" id="ARBA00023163"/>
    </source>
</evidence>
<dbReference type="InterPro" id="IPR036390">
    <property type="entry name" value="WH_DNA-bd_sf"/>
</dbReference>
<dbReference type="KEGG" id="mmor:MMOR_58950"/>
<dbReference type="InterPro" id="IPR014757">
    <property type="entry name" value="Tscrpt_reg_IclR_C"/>
</dbReference>
<dbReference type="PROSITE" id="PS51078">
    <property type="entry name" value="ICLR_ED"/>
    <property type="match status" value="1"/>
</dbReference>
<accession>A0AAD1HHT5</accession>
<evidence type="ECO:0000259" key="4">
    <source>
        <dbReference type="PROSITE" id="PS51077"/>
    </source>
</evidence>
<evidence type="ECO:0000313" key="6">
    <source>
        <dbReference type="EMBL" id="BBX04959.1"/>
    </source>
</evidence>
<dbReference type="InterPro" id="IPR050707">
    <property type="entry name" value="HTH_MetabolicPath_Reg"/>
</dbReference>
<sequence length="238" mass="25535">MLLDLIAAAPEPMGSSELAQITGLPKSTVFRLARQLVMLGALRQGKGGYQIGLTLFEIGNRHYPSDVKEAVQPYLADLCRATGLTVQAGLLDGADVAYLERHVPRHGVATVRRTDFRVPARRSAAGRVLLAALSPRKLTALLGDADAQPRGLTARDQRLLTQLHQVRQDGYALEQGEIDPALASVAVPIPVPGSRVVHSALELRGSRETLRPDQVLSAARITASAIARVASRAQARPR</sequence>
<keyword evidence="7" id="KW-1185">Reference proteome</keyword>
<feature type="domain" description="IclR-ED" evidence="5">
    <location>
        <begin position="54"/>
        <end position="236"/>
    </location>
</feature>
<dbReference type="Pfam" id="PF01614">
    <property type="entry name" value="IclR_C"/>
    <property type="match status" value="1"/>
</dbReference>
<dbReference type="PANTHER" id="PTHR30136">
    <property type="entry name" value="HELIX-TURN-HELIX TRANSCRIPTIONAL REGULATOR, ICLR FAMILY"/>
    <property type="match status" value="1"/>
</dbReference>
<evidence type="ECO:0000256" key="1">
    <source>
        <dbReference type="ARBA" id="ARBA00023015"/>
    </source>
</evidence>
<dbReference type="InterPro" id="IPR029016">
    <property type="entry name" value="GAF-like_dom_sf"/>
</dbReference>
<feature type="domain" description="HTH iclR-type" evidence="4">
    <location>
        <begin position="1"/>
        <end position="53"/>
    </location>
</feature>
<evidence type="ECO:0000313" key="7">
    <source>
        <dbReference type="Proteomes" id="UP000466681"/>
    </source>
</evidence>
<dbReference type="InterPro" id="IPR036388">
    <property type="entry name" value="WH-like_DNA-bd_sf"/>
</dbReference>
<reference evidence="6 7" key="1">
    <citation type="journal article" date="2019" name="Emerg. Microbes Infect.">
        <title>Comprehensive subspecies identification of 175 nontuberculous mycobacteria species based on 7547 genomic profiles.</title>
        <authorList>
            <person name="Matsumoto Y."/>
            <person name="Kinjo T."/>
            <person name="Motooka D."/>
            <person name="Nabeya D."/>
            <person name="Jung N."/>
            <person name="Uechi K."/>
            <person name="Horii T."/>
            <person name="Iida T."/>
            <person name="Fujita J."/>
            <person name="Nakamura S."/>
        </authorList>
    </citation>
    <scope>NUCLEOTIDE SEQUENCE [LARGE SCALE GENOMIC DNA]</scope>
    <source>
        <strain evidence="6 7">JCM 6375</strain>
    </source>
</reference>
<keyword evidence="3" id="KW-0804">Transcription</keyword>
<name>A0AAD1HHT5_9MYCO</name>
<dbReference type="SUPFAM" id="SSF55781">
    <property type="entry name" value="GAF domain-like"/>
    <property type="match status" value="1"/>
</dbReference>
<evidence type="ECO:0000259" key="5">
    <source>
        <dbReference type="PROSITE" id="PS51078"/>
    </source>
</evidence>
<dbReference type="SUPFAM" id="SSF46785">
    <property type="entry name" value="Winged helix' DNA-binding domain"/>
    <property type="match status" value="1"/>
</dbReference>
<dbReference type="GO" id="GO:0045892">
    <property type="term" value="P:negative regulation of DNA-templated transcription"/>
    <property type="evidence" value="ECO:0007669"/>
    <property type="project" value="TreeGrafter"/>
</dbReference>
<dbReference type="Proteomes" id="UP000466681">
    <property type="component" value="Chromosome"/>
</dbReference>
<dbReference type="Gene3D" id="1.10.10.10">
    <property type="entry name" value="Winged helix-like DNA-binding domain superfamily/Winged helix DNA-binding domain"/>
    <property type="match status" value="1"/>
</dbReference>
<evidence type="ECO:0000256" key="2">
    <source>
        <dbReference type="ARBA" id="ARBA00023125"/>
    </source>
</evidence>
<dbReference type="GO" id="GO:0003677">
    <property type="term" value="F:DNA binding"/>
    <property type="evidence" value="ECO:0007669"/>
    <property type="project" value="UniProtKB-KW"/>
</dbReference>
<dbReference type="RefSeq" id="WP_083156440.1">
    <property type="nucleotide sequence ID" value="NZ_AP022560.1"/>
</dbReference>
<dbReference type="EMBL" id="AP022560">
    <property type="protein sequence ID" value="BBX04959.1"/>
    <property type="molecule type" value="Genomic_DNA"/>
</dbReference>
<keyword evidence="2" id="KW-0238">DNA-binding</keyword>
<dbReference type="PANTHER" id="PTHR30136:SF24">
    <property type="entry name" value="HTH-TYPE TRANSCRIPTIONAL REPRESSOR ALLR"/>
    <property type="match status" value="1"/>
</dbReference>
<dbReference type="SMART" id="SM00346">
    <property type="entry name" value="HTH_ICLR"/>
    <property type="match status" value="1"/>
</dbReference>